<evidence type="ECO:0000259" key="2">
    <source>
        <dbReference type="Pfam" id="PF04773"/>
    </source>
</evidence>
<evidence type="ECO:0000313" key="5">
    <source>
        <dbReference type="Proteomes" id="UP001337305"/>
    </source>
</evidence>
<reference evidence="4 5" key="1">
    <citation type="submission" date="2022-09" db="EMBL/GenBank/DDBJ databases">
        <title>Genome sequencing of Flavivirga sp. MEBiC05379.</title>
        <authorList>
            <person name="Oh H.-M."/>
            <person name="Kwon K.K."/>
            <person name="Park M.J."/>
            <person name="Yang S.-H."/>
        </authorList>
    </citation>
    <scope>NUCLEOTIDE SEQUENCE [LARGE SCALE GENOMIC DNA]</scope>
    <source>
        <strain evidence="4 5">MEBiC05379</strain>
    </source>
</reference>
<comment type="caution">
    <text evidence="4">The sequence shown here is derived from an EMBL/GenBank/DDBJ whole genome shotgun (WGS) entry which is preliminary data.</text>
</comment>
<feature type="domain" description="FecR protein" evidence="2">
    <location>
        <begin position="184"/>
        <end position="279"/>
    </location>
</feature>
<dbReference type="Gene3D" id="2.60.120.1440">
    <property type="match status" value="1"/>
</dbReference>
<dbReference type="PANTHER" id="PTHR30273">
    <property type="entry name" value="PERIPLASMIC SIGNAL SENSOR AND SIGMA FACTOR ACTIVATOR FECR-RELATED"/>
    <property type="match status" value="1"/>
</dbReference>
<evidence type="ECO:0000259" key="3">
    <source>
        <dbReference type="Pfam" id="PF16344"/>
    </source>
</evidence>
<name>A0ABU7XVZ2_9FLAO</name>
<feature type="domain" description="Protein FecR C-terminal" evidence="3">
    <location>
        <begin position="324"/>
        <end position="393"/>
    </location>
</feature>
<organism evidence="4 5">
    <name type="scientific">Flavivirga spongiicola</name>
    <dbReference type="NCBI Taxonomy" id="421621"/>
    <lineage>
        <taxon>Bacteria</taxon>
        <taxon>Pseudomonadati</taxon>
        <taxon>Bacteroidota</taxon>
        <taxon>Flavobacteriia</taxon>
        <taxon>Flavobacteriales</taxon>
        <taxon>Flavobacteriaceae</taxon>
        <taxon>Flavivirga</taxon>
    </lineage>
</organism>
<dbReference type="InterPro" id="IPR006860">
    <property type="entry name" value="FecR"/>
</dbReference>
<dbReference type="PANTHER" id="PTHR30273:SF2">
    <property type="entry name" value="PROTEIN FECR"/>
    <property type="match status" value="1"/>
</dbReference>
<keyword evidence="5" id="KW-1185">Reference proteome</keyword>
<protein>
    <submittedName>
        <fullName evidence="4">FecR family protein</fullName>
    </submittedName>
</protein>
<keyword evidence="1" id="KW-0472">Membrane</keyword>
<dbReference type="RefSeq" id="WP_303306849.1">
    <property type="nucleotide sequence ID" value="NZ_JAODOP010000004.1"/>
</dbReference>
<evidence type="ECO:0000313" key="4">
    <source>
        <dbReference type="EMBL" id="MEF3834526.1"/>
    </source>
</evidence>
<dbReference type="EMBL" id="JAODOP010000004">
    <property type="protein sequence ID" value="MEF3834526.1"/>
    <property type="molecule type" value="Genomic_DNA"/>
</dbReference>
<evidence type="ECO:0000256" key="1">
    <source>
        <dbReference type="SAM" id="Phobius"/>
    </source>
</evidence>
<keyword evidence="1" id="KW-0812">Transmembrane</keyword>
<dbReference type="InterPro" id="IPR012373">
    <property type="entry name" value="Ferrdict_sens_TM"/>
</dbReference>
<dbReference type="InterPro" id="IPR032508">
    <property type="entry name" value="FecR_C"/>
</dbReference>
<accession>A0ABU7XVZ2</accession>
<feature type="transmembrane region" description="Helical" evidence="1">
    <location>
        <begin position="90"/>
        <end position="109"/>
    </location>
</feature>
<dbReference type="Proteomes" id="UP001337305">
    <property type="component" value="Unassembled WGS sequence"/>
</dbReference>
<gene>
    <name evidence="4" type="ORF">N1F79_15420</name>
</gene>
<keyword evidence="1" id="KW-1133">Transmembrane helix</keyword>
<proteinExistence type="predicted"/>
<dbReference type="Gene3D" id="3.55.50.30">
    <property type="match status" value="1"/>
</dbReference>
<dbReference type="Pfam" id="PF16344">
    <property type="entry name" value="FecR_C"/>
    <property type="match status" value="1"/>
</dbReference>
<dbReference type="Pfam" id="PF04773">
    <property type="entry name" value="FecR"/>
    <property type="match status" value="1"/>
</dbReference>
<sequence>MENEKIEKHLKRAELITKALYKNLSKQEKTAFESWLNESQKNKDLFQKFQNQKLLEQKISDYSKIDVVAAKASVLQKHKARTRKINLIKWYKYAAIFIGIIGLTTFIHLQQSNLLNTKNTDNQLTIKNESITLQLDNGDIQEIDINKAQKITDTQGVILGMQQGSKLVYNNKTINHGDLTYNTLKIPHGKMFQIVLSDGTKVHLNAGSSLRYPTQFLKGMNRQVFVTGEAFLDVAKNLDHPFIVNAQDVNIKVLGTQFNVSSYPEDQNINTVLVEGSVKIFNNDIHENAILLKPNQMASWNKTLKQTSINEVDTNIYTEWMNGKFNFYDTPFKNILKKLERHYNVHFKNHYKDIENRQFTSSFNIKDNIEKVLDVFSEYMEFEYMIQNNTIIIINP</sequence>